<keyword evidence="5" id="KW-0805">Transcription regulation</keyword>
<evidence type="ECO:0000313" key="11">
    <source>
        <dbReference type="Proteomes" id="UP000252174"/>
    </source>
</evidence>
<dbReference type="Gene3D" id="3.30.160.70">
    <property type="entry name" value="Methylated DNA-protein cysteine methyltransferase domain"/>
    <property type="match status" value="1"/>
</dbReference>
<feature type="domain" description="HTH araC/xylS-type" evidence="9">
    <location>
        <begin position="17"/>
        <end position="114"/>
    </location>
</feature>
<accession>A0A369AL58</accession>
<dbReference type="InterPro" id="IPR036388">
    <property type="entry name" value="WH-like_DNA-bd_sf"/>
</dbReference>
<dbReference type="Gene3D" id="1.10.10.60">
    <property type="entry name" value="Homeodomain-like"/>
    <property type="match status" value="1"/>
</dbReference>
<dbReference type="Pfam" id="PF01035">
    <property type="entry name" value="DNA_binding_1"/>
    <property type="match status" value="1"/>
</dbReference>
<dbReference type="SUPFAM" id="SSF53155">
    <property type="entry name" value="Methylated DNA-protein cysteine methyltransferase domain"/>
    <property type="match status" value="1"/>
</dbReference>
<comment type="catalytic activity">
    <reaction evidence="1">
        <text>a 4-O-methyl-thymidine in DNA + L-cysteinyl-[protein] = a thymidine in DNA + S-methyl-L-cysteinyl-[protein]</text>
        <dbReference type="Rhea" id="RHEA:53428"/>
        <dbReference type="Rhea" id="RHEA-COMP:10131"/>
        <dbReference type="Rhea" id="RHEA-COMP:10132"/>
        <dbReference type="Rhea" id="RHEA-COMP:13555"/>
        <dbReference type="Rhea" id="RHEA-COMP:13556"/>
        <dbReference type="ChEBI" id="CHEBI:29950"/>
        <dbReference type="ChEBI" id="CHEBI:82612"/>
        <dbReference type="ChEBI" id="CHEBI:137386"/>
        <dbReference type="ChEBI" id="CHEBI:137387"/>
        <dbReference type="EC" id="2.1.1.63"/>
    </reaction>
</comment>
<dbReference type="SMART" id="SM00342">
    <property type="entry name" value="HTH_ARAC"/>
    <property type="match status" value="1"/>
</dbReference>
<keyword evidence="3 10" id="KW-0808">Transferase</keyword>
<evidence type="ECO:0000256" key="3">
    <source>
        <dbReference type="ARBA" id="ARBA00022679"/>
    </source>
</evidence>
<proteinExistence type="predicted"/>
<dbReference type="GO" id="GO:0003700">
    <property type="term" value="F:DNA-binding transcription factor activity"/>
    <property type="evidence" value="ECO:0007669"/>
    <property type="project" value="InterPro"/>
</dbReference>
<dbReference type="PROSITE" id="PS01124">
    <property type="entry name" value="HTH_ARAC_FAMILY_2"/>
    <property type="match status" value="1"/>
</dbReference>
<evidence type="ECO:0000256" key="7">
    <source>
        <dbReference type="ARBA" id="ARBA00023204"/>
    </source>
</evidence>
<dbReference type="InterPro" id="IPR014048">
    <property type="entry name" value="MethylDNA_cys_MeTrfase_DNA-bd"/>
</dbReference>
<keyword evidence="2 10" id="KW-0489">Methyltransferase</keyword>
<keyword evidence="11" id="KW-1185">Reference proteome</keyword>
<dbReference type="PANTHER" id="PTHR10815">
    <property type="entry name" value="METHYLATED-DNA--PROTEIN-CYSTEINE METHYLTRANSFERASE"/>
    <property type="match status" value="1"/>
</dbReference>
<dbReference type="InterPro" id="IPR009057">
    <property type="entry name" value="Homeodomain-like_sf"/>
</dbReference>
<dbReference type="AlphaFoldDB" id="A0A369AL58"/>
<organism evidence="10 11">
    <name type="scientific">Extensimonas vulgaris</name>
    <dbReference type="NCBI Taxonomy" id="1031594"/>
    <lineage>
        <taxon>Bacteria</taxon>
        <taxon>Pseudomonadati</taxon>
        <taxon>Pseudomonadota</taxon>
        <taxon>Betaproteobacteria</taxon>
        <taxon>Burkholderiales</taxon>
        <taxon>Comamonadaceae</taxon>
        <taxon>Extensimonas</taxon>
    </lineage>
</organism>
<dbReference type="OrthoDB" id="9802228at2"/>
<keyword evidence="6" id="KW-0804">Transcription</keyword>
<dbReference type="SUPFAM" id="SSF46767">
    <property type="entry name" value="Methylated DNA-protein cysteine methyltransferase, C-terminal domain"/>
    <property type="match status" value="1"/>
</dbReference>
<dbReference type="PANTHER" id="PTHR10815:SF13">
    <property type="entry name" value="METHYLATED-DNA--PROTEIN-CYSTEINE METHYLTRANSFERASE"/>
    <property type="match status" value="1"/>
</dbReference>
<evidence type="ECO:0000256" key="4">
    <source>
        <dbReference type="ARBA" id="ARBA00022763"/>
    </source>
</evidence>
<dbReference type="RefSeq" id="WP_114482790.1">
    <property type="nucleotide sequence ID" value="NZ_QPJU01000003.1"/>
</dbReference>
<dbReference type="GO" id="GO:0006281">
    <property type="term" value="P:DNA repair"/>
    <property type="evidence" value="ECO:0007669"/>
    <property type="project" value="UniProtKB-KW"/>
</dbReference>
<dbReference type="NCBIfam" id="TIGR00589">
    <property type="entry name" value="ogt"/>
    <property type="match status" value="1"/>
</dbReference>
<sequence length="294" mass="32393">MPLDESAEQSRQYALVARAIAFIRGHATQQPSLEEIAAAVHVSPFHLQRIFAQWAGISPKRFLQYLTKEYAKQQLLASRDALSVTENAGLSSVSRLHDLMVSCEAMTPAEVKASGAGVEISFGFAASPFGEAMVGWTQRGVCHFAFCIADQHAMFEELATRWPRANLEQDDLSAQRLLQQIFPATPTKGSVHLVLRGTNFQIKVWEALIHTEFAQVVSYRQLAQHAGFAHAQRAVGHALAVNPIGFLIPCHRVIRESGAAGNYRWGADRKLAMLAWEAARRGERSTPATSPHGR</sequence>
<dbReference type="Gene3D" id="1.10.10.10">
    <property type="entry name" value="Winged helix-like DNA-binding domain superfamily/Winged helix DNA-binding domain"/>
    <property type="match status" value="1"/>
</dbReference>
<comment type="catalytic activity">
    <reaction evidence="8">
        <text>a 6-O-methyl-2'-deoxyguanosine in DNA + L-cysteinyl-[protein] = S-methyl-L-cysteinyl-[protein] + a 2'-deoxyguanosine in DNA</text>
        <dbReference type="Rhea" id="RHEA:24000"/>
        <dbReference type="Rhea" id="RHEA-COMP:10131"/>
        <dbReference type="Rhea" id="RHEA-COMP:10132"/>
        <dbReference type="Rhea" id="RHEA-COMP:11367"/>
        <dbReference type="Rhea" id="RHEA-COMP:11368"/>
        <dbReference type="ChEBI" id="CHEBI:29950"/>
        <dbReference type="ChEBI" id="CHEBI:82612"/>
        <dbReference type="ChEBI" id="CHEBI:85445"/>
        <dbReference type="ChEBI" id="CHEBI:85448"/>
        <dbReference type="EC" id="2.1.1.63"/>
    </reaction>
</comment>
<evidence type="ECO:0000256" key="5">
    <source>
        <dbReference type="ARBA" id="ARBA00023015"/>
    </source>
</evidence>
<protein>
    <submittedName>
        <fullName evidence="10">AraC family transcriptional regulator of adaptative response/methylated-DNA-[protein]-cysteine methyltransferase</fullName>
    </submittedName>
</protein>
<dbReference type="PROSITE" id="PS00374">
    <property type="entry name" value="MGMT"/>
    <property type="match status" value="1"/>
</dbReference>
<keyword evidence="4" id="KW-0227">DNA damage</keyword>
<dbReference type="GO" id="GO:0003908">
    <property type="term" value="F:methylated-DNA-[protein]-cysteine S-methyltransferase activity"/>
    <property type="evidence" value="ECO:0007669"/>
    <property type="project" value="UniProtKB-EC"/>
</dbReference>
<evidence type="ECO:0000256" key="2">
    <source>
        <dbReference type="ARBA" id="ARBA00022603"/>
    </source>
</evidence>
<dbReference type="Proteomes" id="UP000252174">
    <property type="component" value="Unassembled WGS sequence"/>
</dbReference>
<evidence type="ECO:0000256" key="1">
    <source>
        <dbReference type="ARBA" id="ARBA00001286"/>
    </source>
</evidence>
<dbReference type="InterPro" id="IPR001497">
    <property type="entry name" value="MethylDNA_cys_MeTrfase_AS"/>
</dbReference>
<dbReference type="GO" id="GO:0043565">
    <property type="term" value="F:sequence-specific DNA binding"/>
    <property type="evidence" value="ECO:0007669"/>
    <property type="project" value="InterPro"/>
</dbReference>
<dbReference type="InterPro" id="IPR036217">
    <property type="entry name" value="MethylDNA_cys_MeTrfase_DNAb"/>
</dbReference>
<evidence type="ECO:0000256" key="8">
    <source>
        <dbReference type="ARBA" id="ARBA00049348"/>
    </source>
</evidence>
<reference evidence="10 11" key="1">
    <citation type="submission" date="2018-07" db="EMBL/GenBank/DDBJ databases">
        <title>Genomic Encyclopedia of Type Strains, Phase IV (KMG-IV): sequencing the most valuable type-strain genomes for metagenomic binning, comparative biology and taxonomic classification.</title>
        <authorList>
            <person name="Goeker M."/>
        </authorList>
    </citation>
    <scope>NUCLEOTIDE SEQUENCE [LARGE SCALE GENOMIC DNA]</scope>
    <source>
        <strain evidence="10 11">DSM 100911</strain>
    </source>
</reference>
<dbReference type="EMBL" id="QPJU01000003">
    <property type="protein sequence ID" value="RCX10090.1"/>
    <property type="molecule type" value="Genomic_DNA"/>
</dbReference>
<name>A0A369AL58_9BURK</name>
<dbReference type="InterPro" id="IPR018060">
    <property type="entry name" value="HTH_AraC"/>
</dbReference>
<dbReference type="SUPFAM" id="SSF46689">
    <property type="entry name" value="Homeodomain-like"/>
    <property type="match status" value="1"/>
</dbReference>
<evidence type="ECO:0000313" key="10">
    <source>
        <dbReference type="EMBL" id="RCX10090.1"/>
    </source>
</evidence>
<comment type="caution">
    <text evidence="10">The sequence shown here is derived from an EMBL/GenBank/DDBJ whole genome shotgun (WGS) entry which is preliminary data.</text>
</comment>
<dbReference type="CDD" id="cd06445">
    <property type="entry name" value="ATase"/>
    <property type="match status" value="1"/>
</dbReference>
<dbReference type="Pfam" id="PF12833">
    <property type="entry name" value="HTH_18"/>
    <property type="match status" value="1"/>
</dbReference>
<dbReference type="GO" id="GO:0032259">
    <property type="term" value="P:methylation"/>
    <property type="evidence" value="ECO:0007669"/>
    <property type="project" value="UniProtKB-KW"/>
</dbReference>
<keyword evidence="7" id="KW-0234">DNA repair</keyword>
<dbReference type="InterPro" id="IPR036631">
    <property type="entry name" value="MGMT_N_sf"/>
</dbReference>
<evidence type="ECO:0000256" key="6">
    <source>
        <dbReference type="ARBA" id="ARBA00023163"/>
    </source>
</evidence>
<evidence type="ECO:0000259" key="9">
    <source>
        <dbReference type="PROSITE" id="PS01124"/>
    </source>
</evidence>
<gene>
    <name evidence="10" type="ORF">DFR45_10374</name>
</gene>